<reference evidence="2" key="1">
    <citation type="submission" date="2022-03" db="EMBL/GenBank/DDBJ databases">
        <title>Genome Identification and Characterization of new species Bdellovibrio reynosense LBG001 sp. nov. from a Mexico soil sample.</title>
        <authorList>
            <person name="Camilli A."/>
            <person name="Ajao Y."/>
            <person name="Guo X."/>
        </authorList>
    </citation>
    <scope>NUCLEOTIDE SEQUENCE</scope>
    <source>
        <strain evidence="2">LBG001</strain>
    </source>
</reference>
<accession>A0ABY4C9H3</accession>
<dbReference type="Proteomes" id="UP000830116">
    <property type="component" value="Chromosome"/>
</dbReference>
<dbReference type="PROSITE" id="PS51257">
    <property type="entry name" value="PROKAR_LIPOPROTEIN"/>
    <property type="match status" value="1"/>
</dbReference>
<sequence>MKNHILLALSVTALLGCDRLAMDEKTKVQIQLPSITPSLSKATDVSVASTGDETRPVPTGFTGDRPINCFMIAAGGPEEALQRNVCYRKNDTTFAQRKIGMWVGGAPAGSALSFDVPSGKDRVIYVIGFYAAAGACKDFKVNSFPEHDVMSSPYLVGEVGALELKPGETKDLPIKVSFSESNRFDTCDGPDFPDDGHSDGPTGPGTSAPTQLHITKEWFPYNSFTTDSCQSFDLALKDSYGRHSTFPVAITVAPTIEINGSSQPIYNSWEECQASSSPQSSITIPAFQDRKQVVFKTPYDPTTAVISAAVTSAPNGVTVFGAGHFLIYDKNATTMDLEGPWSVLPDNCYPFDLVIKKMDNGSVYKYSDENINIGYGVNKKIYSTLATCQSNTSPITSVLMPNSTIRKTIYVKVKPMSDDQEPIQLLAEGGAYDDGYKYIHKGQGTNIAKYLEIRGNNKMGSLNYCSNMAHEVLVVNEFHTPIVLPSAMTVNLSTNNSGISYYNNTGDCGYGTGAISSVSIPAGNYKGAFFSRFTAWGTHNIIVSAAGLTSVSYPVIIDGPSMIELTPMLPGTLSNNQCVPVTLTMKNASGSVAQGMGMSVYPNVTGIPGPSLGGFYNDPSCSSYPQSYLYWPSSGPATIQVYFKVDNQSGGPLNVNVQVNSSGTTSPSIPVTVNN</sequence>
<name>A0ABY4C9H3_9BACT</name>
<evidence type="ECO:0000313" key="3">
    <source>
        <dbReference type="Proteomes" id="UP000830116"/>
    </source>
</evidence>
<organism evidence="2 3">
    <name type="scientific">Bdellovibrio reynosensis</name>
    <dbReference type="NCBI Taxonomy" id="2835041"/>
    <lineage>
        <taxon>Bacteria</taxon>
        <taxon>Pseudomonadati</taxon>
        <taxon>Bdellovibrionota</taxon>
        <taxon>Bdellovibrionia</taxon>
        <taxon>Bdellovibrionales</taxon>
        <taxon>Pseudobdellovibrionaceae</taxon>
        <taxon>Bdellovibrio</taxon>
    </lineage>
</organism>
<evidence type="ECO:0000313" key="2">
    <source>
        <dbReference type="EMBL" id="UOF00316.1"/>
    </source>
</evidence>
<protein>
    <recommendedName>
        <fullName evidence="4">Lipoprotein</fullName>
    </recommendedName>
</protein>
<proteinExistence type="predicted"/>
<feature type="region of interest" description="Disordered" evidence="1">
    <location>
        <begin position="187"/>
        <end position="209"/>
    </location>
</feature>
<evidence type="ECO:0008006" key="4">
    <source>
        <dbReference type="Google" id="ProtNLM"/>
    </source>
</evidence>
<evidence type="ECO:0000256" key="1">
    <source>
        <dbReference type="SAM" id="MobiDB-lite"/>
    </source>
</evidence>
<gene>
    <name evidence="2" type="ORF">MNR06_11450</name>
</gene>
<dbReference type="RefSeq" id="WP_243536146.1">
    <property type="nucleotide sequence ID" value="NZ_CP093442.1"/>
</dbReference>
<keyword evidence="3" id="KW-1185">Reference proteome</keyword>
<dbReference type="EMBL" id="CP093442">
    <property type="protein sequence ID" value="UOF00316.1"/>
    <property type="molecule type" value="Genomic_DNA"/>
</dbReference>